<dbReference type="PANTHER" id="PTHR43396:SF6">
    <property type="entry name" value="ABL201WP"/>
    <property type="match status" value="1"/>
</dbReference>
<keyword evidence="1" id="KW-0479">Metal-binding</keyword>
<comment type="caution">
    <text evidence="3">The sequence shown here is derived from an EMBL/GenBank/DDBJ whole genome shotgun (WGS) entry which is preliminary data.</text>
</comment>
<sequence>MGEAKCNYTIITYCTMMTDRQILIIKNSWSAVMVQSQEAGELFYQKLFEEAPFLHTFFRNDIELQARKFTSMMTLLVRSIQYSDKVTHELEELAKRHIRYGARPEHYAIVGDSLVWMMKQRLEDRWDMETEQAWKDMYQLITRTMMSVYNA</sequence>
<protein>
    <submittedName>
        <fullName evidence="3">Globin domain-containing protein</fullName>
    </submittedName>
</protein>
<dbReference type="PROSITE" id="PS01033">
    <property type="entry name" value="GLOBIN"/>
    <property type="match status" value="1"/>
</dbReference>
<proteinExistence type="inferred from homology"/>
<dbReference type="Pfam" id="PF00042">
    <property type="entry name" value="Globin"/>
    <property type="match status" value="1"/>
</dbReference>
<keyword evidence="1" id="KW-0813">Transport</keyword>
<dbReference type="EMBL" id="JASJOS010000002">
    <property type="protein sequence ID" value="MDJ1479585.1"/>
    <property type="molecule type" value="Genomic_DNA"/>
</dbReference>
<dbReference type="GO" id="GO:0019825">
    <property type="term" value="F:oxygen binding"/>
    <property type="evidence" value="ECO:0007669"/>
    <property type="project" value="InterPro"/>
</dbReference>
<dbReference type="GO" id="GO:0071500">
    <property type="term" value="P:cellular response to nitrosative stress"/>
    <property type="evidence" value="ECO:0007669"/>
    <property type="project" value="TreeGrafter"/>
</dbReference>
<dbReference type="GO" id="GO:0020037">
    <property type="term" value="F:heme binding"/>
    <property type="evidence" value="ECO:0007669"/>
    <property type="project" value="InterPro"/>
</dbReference>
<evidence type="ECO:0000256" key="1">
    <source>
        <dbReference type="RuleBase" id="RU000356"/>
    </source>
</evidence>
<organism evidence="3 4">
    <name type="scientific">Xanthocytophaga flava</name>
    <dbReference type="NCBI Taxonomy" id="3048013"/>
    <lineage>
        <taxon>Bacteria</taxon>
        <taxon>Pseudomonadati</taxon>
        <taxon>Bacteroidota</taxon>
        <taxon>Cytophagia</taxon>
        <taxon>Cytophagales</taxon>
        <taxon>Rhodocytophagaceae</taxon>
        <taxon>Xanthocytophaga</taxon>
    </lineage>
</organism>
<dbReference type="RefSeq" id="WP_313975911.1">
    <property type="nucleotide sequence ID" value="NZ_JASJOS010000002.1"/>
</dbReference>
<dbReference type="GO" id="GO:0046210">
    <property type="term" value="P:nitric oxide catabolic process"/>
    <property type="evidence" value="ECO:0007669"/>
    <property type="project" value="TreeGrafter"/>
</dbReference>
<evidence type="ECO:0000259" key="2">
    <source>
        <dbReference type="PROSITE" id="PS01033"/>
    </source>
</evidence>
<comment type="similarity">
    <text evidence="1">Belongs to the globin family.</text>
</comment>
<keyword evidence="1" id="KW-0408">Iron</keyword>
<gene>
    <name evidence="3" type="ORF">QNI16_03755</name>
</gene>
<dbReference type="GO" id="GO:0008941">
    <property type="term" value="F:nitric oxide dioxygenase NAD(P)H activity"/>
    <property type="evidence" value="ECO:0007669"/>
    <property type="project" value="TreeGrafter"/>
</dbReference>
<reference evidence="3" key="1">
    <citation type="submission" date="2023-05" db="EMBL/GenBank/DDBJ databases">
        <authorList>
            <person name="Zhang X."/>
        </authorList>
    </citation>
    <scope>NUCLEOTIDE SEQUENCE</scope>
    <source>
        <strain evidence="3">YF14B1</strain>
    </source>
</reference>
<accession>A0AAE3QLB8</accession>
<dbReference type="Gene3D" id="1.10.490.10">
    <property type="entry name" value="Globins"/>
    <property type="match status" value="1"/>
</dbReference>
<dbReference type="GO" id="GO:0071949">
    <property type="term" value="F:FAD binding"/>
    <property type="evidence" value="ECO:0007669"/>
    <property type="project" value="TreeGrafter"/>
</dbReference>
<dbReference type="PANTHER" id="PTHR43396">
    <property type="entry name" value="FLAVOHEMOPROTEIN"/>
    <property type="match status" value="1"/>
</dbReference>
<dbReference type="Proteomes" id="UP001241110">
    <property type="component" value="Unassembled WGS sequence"/>
</dbReference>
<name>A0AAE3QLB8_9BACT</name>
<dbReference type="AlphaFoldDB" id="A0AAE3QLB8"/>
<dbReference type="SUPFAM" id="SSF46458">
    <property type="entry name" value="Globin-like"/>
    <property type="match status" value="1"/>
</dbReference>
<feature type="domain" description="Globin" evidence="2">
    <location>
        <begin position="16"/>
        <end position="150"/>
    </location>
</feature>
<keyword evidence="1" id="KW-0349">Heme</keyword>
<dbReference type="InterPro" id="IPR009050">
    <property type="entry name" value="Globin-like_sf"/>
</dbReference>
<evidence type="ECO:0000313" key="4">
    <source>
        <dbReference type="Proteomes" id="UP001241110"/>
    </source>
</evidence>
<dbReference type="GO" id="GO:0005344">
    <property type="term" value="F:oxygen carrier activity"/>
    <property type="evidence" value="ECO:0007669"/>
    <property type="project" value="UniProtKB-KW"/>
</dbReference>
<keyword evidence="1" id="KW-0561">Oxygen transport</keyword>
<dbReference type="InterPro" id="IPR012292">
    <property type="entry name" value="Globin/Proto"/>
</dbReference>
<dbReference type="InterPro" id="IPR000971">
    <property type="entry name" value="Globin"/>
</dbReference>
<evidence type="ECO:0000313" key="3">
    <source>
        <dbReference type="EMBL" id="MDJ1479585.1"/>
    </source>
</evidence>